<organism evidence="15 16">
    <name type="scientific">Anser brachyrhynchus</name>
    <name type="common">Pink-footed goose</name>
    <dbReference type="NCBI Taxonomy" id="132585"/>
    <lineage>
        <taxon>Eukaryota</taxon>
        <taxon>Metazoa</taxon>
        <taxon>Chordata</taxon>
        <taxon>Craniata</taxon>
        <taxon>Vertebrata</taxon>
        <taxon>Euteleostomi</taxon>
        <taxon>Archelosauria</taxon>
        <taxon>Archosauria</taxon>
        <taxon>Dinosauria</taxon>
        <taxon>Saurischia</taxon>
        <taxon>Theropoda</taxon>
        <taxon>Coelurosauria</taxon>
        <taxon>Aves</taxon>
        <taxon>Neognathae</taxon>
        <taxon>Galloanserae</taxon>
        <taxon>Anseriformes</taxon>
        <taxon>Anatidae</taxon>
        <taxon>Anserinae</taxon>
        <taxon>Anser</taxon>
    </lineage>
</organism>
<dbReference type="FunFam" id="3.40.50.12780:FF:000011">
    <property type="entry name" value="Acetyl-coenzyme A synthetase 2-like, mitochondrial"/>
    <property type="match status" value="1"/>
</dbReference>
<feature type="region of interest" description="Disordered" evidence="11">
    <location>
        <begin position="102"/>
        <end position="168"/>
    </location>
</feature>
<dbReference type="Gene3D" id="3.30.300.30">
    <property type="match status" value="1"/>
</dbReference>
<evidence type="ECO:0000256" key="3">
    <source>
        <dbReference type="ARBA" id="ARBA00012985"/>
    </source>
</evidence>
<accession>A0A8B9BX88</accession>
<dbReference type="EC" id="6.2.1.17" evidence="3"/>
<feature type="compositionally biased region" description="Low complexity" evidence="11">
    <location>
        <begin position="129"/>
        <end position="156"/>
    </location>
</feature>
<dbReference type="Pfam" id="PF16177">
    <property type="entry name" value="ACAS_N"/>
    <property type="match status" value="1"/>
</dbReference>
<dbReference type="EC" id="6.2.1.1" evidence="4"/>
<evidence type="ECO:0000256" key="5">
    <source>
        <dbReference type="ARBA" id="ARBA00023098"/>
    </source>
</evidence>
<evidence type="ECO:0000256" key="8">
    <source>
        <dbReference type="ARBA" id="ARBA00042755"/>
    </source>
</evidence>
<dbReference type="PANTHER" id="PTHR43347:SF3">
    <property type="entry name" value="ACYL-COA SYNTHETASE SHORT-CHAIN FAMILY MEMBER 3, MITOCHONDRIAL"/>
    <property type="match status" value="1"/>
</dbReference>
<evidence type="ECO:0000256" key="4">
    <source>
        <dbReference type="ARBA" id="ARBA00013275"/>
    </source>
</evidence>
<evidence type="ECO:0000313" key="15">
    <source>
        <dbReference type="Ensembl" id="ENSABRP00000011054.1"/>
    </source>
</evidence>
<dbReference type="Proteomes" id="UP000694426">
    <property type="component" value="Unplaced"/>
</dbReference>
<evidence type="ECO:0000256" key="7">
    <source>
        <dbReference type="ARBA" id="ARBA00040004"/>
    </source>
</evidence>
<protein>
    <recommendedName>
        <fullName evidence="7">Acyl-CoA synthetase short-chain family member 3, mitochondrial</fullName>
        <ecNumber evidence="4">6.2.1.1</ecNumber>
        <ecNumber evidence="3">6.2.1.17</ecNumber>
    </recommendedName>
    <alternativeName>
        <fullName evidence="8">Acetate--CoA ligase 3</fullName>
    </alternativeName>
    <alternativeName>
        <fullName evidence="6">Propionate--CoA ligase</fullName>
    </alternativeName>
</protein>
<feature type="domain" description="AMP-binding enzyme C-terminal" evidence="13">
    <location>
        <begin position="758"/>
        <end position="836"/>
    </location>
</feature>
<dbReference type="GO" id="GO:0003987">
    <property type="term" value="F:acetate-CoA ligase activity"/>
    <property type="evidence" value="ECO:0007669"/>
    <property type="project" value="UniProtKB-EC"/>
</dbReference>
<dbReference type="Ensembl" id="ENSABRT00000015838.1">
    <property type="protein sequence ID" value="ENSABRP00000011054.1"/>
    <property type="gene ID" value="ENSABRG00000009940.1"/>
</dbReference>
<dbReference type="PROSITE" id="PS00455">
    <property type="entry name" value="AMP_BINDING"/>
    <property type="match status" value="1"/>
</dbReference>
<sequence>MVFDVMMMICNHDLLSSGKEKSVKQENLQIATAFWRRILPGEKASGRGKKRATPAPTAQEPGLPVVLREKGNTSEVRLLSCRPCKPAAGLWSLPSPVPFPHLAATARPRGSGPGPRWPPGQGGGRRCQTPTPRWRRGPTPDMAAGPARPGPRGRSPGRPPPLGGAPSVLLRTACRGQPAAGAGLGGTAATRGGFPRAVSAPRGPRKMGLVGRLAGLPRHGGAARRWLRPPCTESRLPGRAACCRAPGDYEAVFRASVADPEKVWGAAAALLRWDKPWDRALQSRGPGSASWFVGGELNICYNAVDRHVENGRGDHVAIIYDSPVTNTKEKITYKELLEQVSKLADVMVRHGVKKGDRVVIYMPMIPQTVYCMLACARIGAIHSLIFGGFASKELAVRIDHAKPKLIVTASFGVEPKRKVEYISLLEGALARVQNKPEKVLIYRRPNLGHVPLAPGRDLDWEEELSKAQCYKCVSVPSDHPLYILYTSGTTGLPKGVIRPTGGYAVMLNWTMSAVYGLKPGEVWWAASDLGWVVGHSYICYGPLLHGNPTVLYEGKPVGTPDAGAYFRVLGEHEVAALFTSPTAIRAIRQQDPEAALGKQYSLKRFRTLFVAGEHCDVDTLEWSKKVFKVPVLDHWWQTESGSAITASCIGLGNSTTPPPGQAGKPVPGYNVMILDEKKEPVKTKTLGNIVVKLPLPPGAFSGLWENQEAFQKLYFQKFPGYYDTMDAGYMDEDGYLYVLSRADDVINIAGHRISAGAIEECVLFHHAVADCAVVGQEDALKGHVPFALCVLREDIKTEEGKILEEIIESVRNNIGPVAAFQKGVFVKQLPKTRSGKIPRSALSALVSGKPYKITPTIEDASVFKHIEEVLKKKSMG</sequence>
<comment type="catalytic activity">
    <reaction evidence="1">
        <text>acetate + ATP + CoA = acetyl-CoA + AMP + diphosphate</text>
        <dbReference type="Rhea" id="RHEA:23176"/>
        <dbReference type="ChEBI" id="CHEBI:30089"/>
        <dbReference type="ChEBI" id="CHEBI:30616"/>
        <dbReference type="ChEBI" id="CHEBI:33019"/>
        <dbReference type="ChEBI" id="CHEBI:57287"/>
        <dbReference type="ChEBI" id="CHEBI:57288"/>
        <dbReference type="ChEBI" id="CHEBI:456215"/>
        <dbReference type="EC" id="6.2.1.1"/>
    </reaction>
    <physiologicalReaction direction="left-to-right" evidence="1">
        <dbReference type="Rhea" id="RHEA:23177"/>
    </physiologicalReaction>
</comment>
<dbReference type="InterPro" id="IPR042099">
    <property type="entry name" value="ANL_N_sf"/>
</dbReference>
<evidence type="ECO:0000259" key="12">
    <source>
        <dbReference type="Pfam" id="PF00501"/>
    </source>
</evidence>
<keyword evidence="5" id="KW-0443">Lipid metabolism</keyword>
<dbReference type="InterPro" id="IPR045851">
    <property type="entry name" value="AMP-bd_C_sf"/>
</dbReference>
<evidence type="ECO:0000256" key="2">
    <source>
        <dbReference type="ARBA" id="ARBA00006432"/>
    </source>
</evidence>
<dbReference type="CDD" id="cd05967">
    <property type="entry name" value="PrpE"/>
    <property type="match status" value="1"/>
</dbReference>
<dbReference type="InterPro" id="IPR000873">
    <property type="entry name" value="AMP-dep_synth/lig_dom"/>
</dbReference>
<dbReference type="GO" id="GO:0006629">
    <property type="term" value="P:lipid metabolic process"/>
    <property type="evidence" value="ECO:0007669"/>
    <property type="project" value="UniProtKB-KW"/>
</dbReference>
<evidence type="ECO:0000256" key="10">
    <source>
        <dbReference type="ARBA" id="ARBA00049004"/>
    </source>
</evidence>
<dbReference type="InterPro" id="IPR032387">
    <property type="entry name" value="ACAS_N"/>
</dbReference>
<feature type="region of interest" description="Disordered" evidence="11">
    <location>
        <begin position="42"/>
        <end position="64"/>
    </location>
</feature>
<dbReference type="InterPro" id="IPR025110">
    <property type="entry name" value="AMP-bd_C"/>
</dbReference>
<dbReference type="FunFam" id="3.30.300.30:FF:000017">
    <property type="entry name" value="Acyl-CoA synthetase short-chain family member 3"/>
    <property type="match status" value="1"/>
</dbReference>
<dbReference type="Pfam" id="PF13193">
    <property type="entry name" value="AMP-binding_C"/>
    <property type="match status" value="1"/>
</dbReference>
<dbReference type="GeneTree" id="ENSGT00940000157479"/>
<dbReference type="Gene3D" id="3.40.50.12780">
    <property type="entry name" value="N-terminal domain of ligase-like"/>
    <property type="match status" value="1"/>
</dbReference>
<dbReference type="SUPFAM" id="SSF56801">
    <property type="entry name" value="Acetyl-CoA synthetase-like"/>
    <property type="match status" value="1"/>
</dbReference>
<dbReference type="GO" id="GO:0005759">
    <property type="term" value="C:mitochondrial matrix"/>
    <property type="evidence" value="ECO:0007669"/>
    <property type="project" value="UniProtKB-ARBA"/>
</dbReference>
<comment type="similarity">
    <text evidence="2">Belongs to the ATP-dependent AMP-binding enzyme family.</text>
</comment>
<dbReference type="GO" id="GO:0050218">
    <property type="term" value="F:propionate-CoA ligase activity"/>
    <property type="evidence" value="ECO:0007669"/>
    <property type="project" value="UniProtKB-EC"/>
</dbReference>
<comment type="catalytic activity">
    <reaction evidence="10">
        <text>propanoate + ATP + CoA = propanoyl-CoA + AMP + diphosphate</text>
        <dbReference type="Rhea" id="RHEA:20373"/>
        <dbReference type="ChEBI" id="CHEBI:17272"/>
        <dbReference type="ChEBI" id="CHEBI:30616"/>
        <dbReference type="ChEBI" id="CHEBI:33019"/>
        <dbReference type="ChEBI" id="CHEBI:57287"/>
        <dbReference type="ChEBI" id="CHEBI:57392"/>
        <dbReference type="ChEBI" id="CHEBI:456215"/>
        <dbReference type="EC" id="6.2.1.17"/>
    </reaction>
    <physiologicalReaction direction="left-to-right" evidence="10">
        <dbReference type="Rhea" id="RHEA:20374"/>
    </physiologicalReaction>
</comment>
<dbReference type="InterPro" id="IPR020845">
    <property type="entry name" value="AMP-binding_CS"/>
</dbReference>
<dbReference type="PANTHER" id="PTHR43347">
    <property type="entry name" value="ACYL-COA SYNTHETASE"/>
    <property type="match status" value="1"/>
</dbReference>
<comment type="catalytic activity">
    <reaction evidence="9">
        <text>butanoate + ATP + CoA = butanoyl-CoA + AMP + diphosphate</text>
        <dbReference type="Rhea" id="RHEA:46172"/>
        <dbReference type="ChEBI" id="CHEBI:17968"/>
        <dbReference type="ChEBI" id="CHEBI:30616"/>
        <dbReference type="ChEBI" id="CHEBI:33019"/>
        <dbReference type="ChEBI" id="CHEBI:57287"/>
        <dbReference type="ChEBI" id="CHEBI:57371"/>
        <dbReference type="ChEBI" id="CHEBI:456215"/>
    </reaction>
    <physiologicalReaction direction="left-to-right" evidence="9">
        <dbReference type="Rhea" id="RHEA:46173"/>
    </physiologicalReaction>
</comment>
<name>A0A8B9BX88_9AVES</name>
<evidence type="ECO:0000259" key="13">
    <source>
        <dbReference type="Pfam" id="PF13193"/>
    </source>
</evidence>
<keyword evidence="16" id="KW-1185">Reference proteome</keyword>
<evidence type="ECO:0000259" key="14">
    <source>
        <dbReference type="Pfam" id="PF16177"/>
    </source>
</evidence>
<evidence type="ECO:0000256" key="6">
    <source>
        <dbReference type="ARBA" id="ARBA00029726"/>
    </source>
</evidence>
<feature type="domain" description="Acetyl-coenzyme A synthetase N-terminal" evidence="14">
    <location>
        <begin position="249"/>
        <end position="303"/>
    </location>
</feature>
<reference evidence="15" key="2">
    <citation type="submission" date="2025-09" db="UniProtKB">
        <authorList>
            <consortium name="Ensembl"/>
        </authorList>
    </citation>
    <scope>IDENTIFICATION</scope>
</reference>
<reference evidence="15" key="1">
    <citation type="submission" date="2025-08" db="UniProtKB">
        <authorList>
            <consortium name="Ensembl"/>
        </authorList>
    </citation>
    <scope>IDENTIFICATION</scope>
</reference>
<evidence type="ECO:0000313" key="16">
    <source>
        <dbReference type="Proteomes" id="UP000694426"/>
    </source>
</evidence>
<dbReference type="Pfam" id="PF00501">
    <property type="entry name" value="AMP-binding"/>
    <property type="match status" value="1"/>
</dbReference>
<dbReference type="AlphaFoldDB" id="A0A8B9BX88"/>
<feature type="domain" description="AMP-dependent synthetase/ligase" evidence="12">
    <location>
        <begin position="310"/>
        <end position="694"/>
    </location>
</feature>
<evidence type="ECO:0000256" key="9">
    <source>
        <dbReference type="ARBA" id="ARBA00047935"/>
    </source>
</evidence>
<proteinExistence type="inferred from homology"/>
<evidence type="ECO:0000256" key="11">
    <source>
        <dbReference type="SAM" id="MobiDB-lite"/>
    </source>
</evidence>
<evidence type="ECO:0000256" key="1">
    <source>
        <dbReference type="ARBA" id="ARBA00001884"/>
    </source>
</evidence>